<feature type="transmembrane region" description="Helical" evidence="2">
    <location>
        <begin position="76"/>
        <end position="96"/>
    </location>
</feature>
<keyword evidence="2" id="KW-1133">Transmembrane helix</keyword>
<name>A0A150RLN6_SORCE</name>
<dbReference type="AlphaFoldDB" id="A0A150RLN6"/>
<reference evidence="3 4" key="1">
    <citation type="submission" date="2014-02" db="EMBL/GenBank/DDBJ databases">
        <title>The small core and large imbalanced accessory genome model reveals a collaborative survival strategy of Sorangium cellulosum strains in nature.</title>
        <authorList>
            <person name="Han K."/>
            <person name="Peng R."/>
            <person name="Blom J."/>
            <person name="Li Y.-Z."/>
        </authorList>
    </citation>
    <scope>NUCLEOTIDE SEQUENCE [LARGE SCALE GENOMIC DNA]</scope>
    <source>
        <strain evidence="3 4">So0011-07</strain>
    </source>
</reference>
<evidence type="ECO:0000256" key="2">
    <source>
        <dbReference type="SAM" id="Phobius"/>
    </source>
</evidence>
<feature type="region of interest" description="Disordered" evidence="1">
    <location>
        <begin position="107"/>
        <end position="146"/>
    </location>
</feature>
<evidence type="ECO:0000313" key="3">
    <source>
        <dbReference type="EMBL" id="KYF81215.1"/>
    </source>
</evidence>
<gene>
    <name evidence="3" type="ORF">BE17_36300</name>
</gene>
<organism evidence="3 4">
    <name type="scientific">Sorangium cellulosum</name>
    <name type="common">Polyangium cellulosum</name>
    <dbReference type="NCBI Taxonomy" id="56"/>
    <lineage>
        <taxon>Bacteria</taxon>
        <taxon>Pseudomonadati</taxon>
        <taxon>Myxococcota</taxon>
        <taxon>Polyangia</taxon>
        <taxon>Polyangiales</taxon>
        <taxon>Polyangiaceae</taxon>
        <taxon>Sorangium</taxon>
    </lineage>
</organism>
<keyword evidence="2" id="KW-0472">Membrane</keyword>
<dbReference type="EMBL" id="JEMB01002431">
    <property type="protein sequence ID" value="KYF81215.1"/>
    <property type="molecule type" value="Genomic_DNA"/>
</dbReference>
<evidence type="ECO:0000313" key="4">
    <source>
        <dbReference type="Proteomes" id="UP000075635"/>
    </source>
</evidence>
<proteinExistence type="predicted"/>
<dbReference type="Proteomes" id="UP000075635">
    <property type="component" value="Unassembled WGS sequence"/>
</dbReference>
<comment type="caution">
    <text evidence="3">The sequence shown here is derived from an EMBL/GenBank/DDBJ whole genome shotgun (WGS) entry which is preliminary data.</text>
</comment>
<feature type="compositionally biased region" description="Pro residues" evidence="1">
    <location>
        <begin position="107"/>
        <end position="116"/>
    </location>
</feature>
<evidence type="ECO:0000256" key="1">
    <source>
        <dbReference type="SAM" id="MobiDB-lite"/>
    </source>
</evidence>
<accession>A0A150RLN6</accession>
<protein>
    <submittedName>
        <fullName evidence="3">Uncharacterized protein</fullName>
    </submittedName>
</protein>
<keyword evidence="2" id="KW-0812">Transmembrane</keyword>
<sequence>MLFNASAAWYEGRYVAPAGSPAASKSEQNVALAGHAPDGVPAPVLAAVVLGSPVLVVVVGSPVPLVVVVLGLPAPLVVVVVGVPAPLVVVLGLPVLELTLEAPPVPAPLPPAPPVSEPSELPVQPATAAARARQEIPTRVKRAVSR</sequence>
<feature type="transmembrane region" description="Helical" evidence="2">
    <location>
        <begin position="44"/>
        <end position="69"/>
    </location>
</feature>